<keyword evidence="3" id="KW-0408">Iron</keyword>
<evidence type="ECO:0000256" key="3">
    <source>
        <dbReference type="ARBA" id="ARBA00023004"/>
    </source>
</evidence>
<evidence type="ECO:0000259" key="6">
    <source>
        <dbReference type="PROSITE" id="PS50255"/>
    </source>
</evidence>
<organism evidence="7 8">
    <name type="scientific">Truncatella angustata</name>
    <dbReference type="NCBI Taxonomy" id="152316"/>
    <lineage>
        <taxon>Eukaryota</taxon>
        <taxon>Fungi</taxon>
        <taxon>Dikarya</taxon>
        <taxon>Ascomycota</taxon>
        <taxon>Pezizomycotina</taxon>
        <taxon>Sordariomycetes</taxon>
        <taxon>Xylariomycetidae</taxon>
        <taxon>Amphisphaeriales</taxon>
        <taxon>Sporocadaceae</taxon>
        <taxon>Truncatella</taxon>
    </lineage>
</organism>
<keyword evidence="2" id="KW-0479">Metal-binding</keyword>
<dbReference type="Proteomes" id="UP000758603">
    <property type="component" value="Unassembled WGS sequence"/>
</dbReference>
<proteinExistence type="inferred from homology"/>
<name>A0A9P8UZ64_9PEZI</name>
<evidence type="ECO:0000256" key="4">
    <source>
        <dbReference type="ARBA" id="ARBA00038168"/>
    </source>
</evidence>
<dbReference type="GO" id="GO:0046872">
    <property type="term" value="F:metal ion binding"/>
    <property type="evidence" value="ECO:0007669"/>
    <property type="project" value="UniProtKB-KW"/>
</dbReference>
<sequence length="1428" mass="165345">MFPWRRRKQTAPWRRNQKQIPLQRSPWAREFWPSAIPYWSIWGGSLHSFLRPMDPELWPSQMADVRSGPYGMQLPQPDNAWLDRLFVSEELQVNLTHGVRTWQVPVLQTRPEPYLENDRIPRNDADAGWEKYHKARIDIDESTWLDCFSRNRWLDMKLDCTADIVEPSPGLGQHWNNWWTVDNDVIWRALGVSIEIANRILLQLLKDRSTWLDALLFQPVEFWRNRDAHIKNLHKQDSCFDPWILEQKTDSNMCQTTEKLTEQLERYLAYHLWGFFDEDRKVMGFGATYAWWLKTHRGGHDHYPVTMSAVSVGYLRALCSGRLSISEKSNVQVALAATILHELIHALWNGRAMAEFGQKVLEPYMYPEIVKELGQSFENHCVGGLMDINADDAGVYRFNGRTLTLTMAEWPSRYWTSQSDLPTELLGIPELYSNVFLIPTTWSSAFATNFFWDHVVPDFNGGSQAIRAPRIFRAEQSHTWHSFGGKDFPAKRMRLPALDWYSSTWEHLHREWQHRRRTWDEFRLWYQEEYEAWAVTPWSSVLCRIILECFVEAHNKRDLPRCVDLARQFVSLETFYLTTLQQGIHYPLPWIFISLGHLMQTTIPKMAMDHVTVIPLRNGLRLYPDRSWGRGGRGRPIWLDTTDCDAHQTEGVKDPMFNPRQTDAKVDVLDPATIYPTICFREITIEKSNWQNSIQEWKKWKQIWDAELNLHPMPKAWEEAILCLSNTLLAVLNKRKDISNYAPNQWIDFDFQVPYYDNDRNWMQHVQGSLQPEERLVNPPASPTNIATRDFYRSGVFPEPTDPPSGPYYKRRTPASKSATKRRKVMPVMEGTPHIKYYTIGDVGNRLHSGPSTWVVEPDGNSGFDVYDITDSCHRRGYRTGQDIRAMLLHVGVYGASLRTNGNKYTSTVKPWLQSLVQRDPAFHDLLGSRVSQDAEAIRAALGSYIHPLGKLLMPRRQEEIAEYDGEDGMPFWVTIGDTVYNLTNFDASKRDLDTLRHLAQPSKYKANMDLTNNARMMEKLNPYRCAFVQKRPVKFLPTLRTFTKDSLRQSDNPLCGCYTSIGGYVYNLKDYIDLHPGGREIITKYLGREATDFTDWHDLGIMEHYEHLRVGRLVPDIAPDTVEKHQVVIHNWVFDFSGLAPDQSKDEADHWIYANVNKLGGTDASKAIETYDDEGDALERLYRQKDRIVGKVPEKRDLPDIPRGEVKKHNDSDGFRQAWVVFDGLVYNVTMIMLHGQSFYAHEIPRIWAGAEIKDAALSAWLKQDYSHLVIGNLVEGPAWPEPTPVDDAEVERKRRTAELEKYRRYDNIPDDKIVPADIRKWIQTMHPTPEQVHDKIAERRGEFEDKTPQYDAAEGLNRLAMLQVDEGIGLSAEHEGGKRKRGSASGHSQEPRPRKIRSLPTKFGSPVNANLWSSHPGPTGNFHTPA</sequence>
<comment type="caution">
    <text evidence="7">The sequence shown here is derived from an EMBL/GenBank/DDBJ whole genome shotgun (WGS) entry which is preliminary data.</text>
</comment>
<evidence type="ECO:0000256" key="1">
    <source>
        <dbReference type="ARBA" id="ARBA00022617"/>
    </source>
</evidence>
<feature type="compositionally biased region" description="Basic residues" evidence="5">
    <location>
        <begin position="809"/>
        <end position="825"/>
    </location>
</feature>
<reference evidence="7" key="1">
    <citation type="journal article" date="2021" name="Nat. Commun.">
        <title>Genetic determinants of endophytism in the Arabidopsis root mycobiome.</title>
        <authorList>
            <person name="Mesny F."/>
            <person name="Miyauchi S."/>
            <person name="Thiergart T."/>
            <person name="Pickel B."/>
            <person name="Atanasova L."/>
            <person name="Karlsson M."/>
            <person name="Huettel B."/>
            <person name="Barry K.W."/>
            <person name="Haridas S."/>
            <person name="Chen C."/>
            <person name="Bauer D."/>
            <person name="Andreopoulos W."/>
            <person name="Pangilinan J."/>
            <person name="LaButti K."/>
            <person name="Riley R."/>
            <person name="Lipzen A."/>
            <person name="Clum A."/>
            <person name="Drula E."/>
            <person name="Henrissat B."/>
            <person name="Kohler A."/>
            <person name="Grigoriev I.V."/>
            <person name="Martin F.M."/>
            <person name="Hacquard S."/>
        </authorList>
    </citation>
    <scope>NUCLEOTIDE SEQUENCE</scope>
    <source>
        <strain evidence="7">MPI-SDFR-AT-0073</strain>
    </source>
</reference>
<dbReference type="GO" id="GO:0020037">
    <property type="term" value="F:heme binding"/>
    <property type="evidence" value="ECO:0007669"/>
    <property type="project" value="InterPro"/>
</dbReference>
<dbReference type="PANTHER" id="PTHR19359">
    <property type="entry name" value="CYTOCHROME B5"/>
    <property type="match status" value="1"/>
</dbReference>
<dbReference type="InterPro" id="IPR050668">
    <property type="entry name" value="Cytochrome_b5"/>
</dbReference>
<dbReference type="OrthoDB" id="10254945at2759"/>
<dbReference type="SMART" id="SM01117">
    <property type="entry name" value="Cyt-b5"/>
    <property type="match status" value="4"/>
</dbReference>
<dbReference type="SUPFAM" id="SSF55856">
    <property type="entry name" value="Cytochrome b5-like heme/steroid binding domain"/>
    <property type="match status" value="3"/>
</dbReference>
<feature type="region of interest" description="Disordered" evidence="5">
    <location>
        <begin position="1373"/>
        <end position="1428"/>
    </location>
</feature>
<protein>
    <recommendedName>
        <fullName evidence="6">Cytochrome b5 heme-binding domain-containing protein</fullName>
    </recommendedName>
</protein>
<accession>A0A9P8UZ64</accession>
<feature type="region of interest" description="Disordered" evidence="5">
    <location>
        <begin position="794"/>
        <end position="825"/>
    </location>
</feature>
<keyword evidence="8" id="KW-1185">Reference proteome</keyword>
<feature type="domain" description="Cytochrome b5 heme-binding" evidence="6">
    <location>
        <begin position="1040"/>
        <end position="1115"/>
    </location>
</feature>
<dbReference type="InterPro" id="IPR018506">
    <property type="entry name" value="Cyt_B5_heme-BS"/>
</dbReference>
<dbReference type="EMBL" id="JAGPXC010000001">
    <property type="protein sequence ID" value="KAH6660848.1"/>
    <property type="molecule type" value="Genomic_DNA"/>
</dbReference>
<dbReference type="Pfam" id="PF00173">
    <property type="entry name" value="Cyt-b5"/>
    <property type="match status" value="1"/>
</dbReference>
<evidence type="ECO:0000256" key="2">
    <source>
        <dbReference type="ARBA" id="ARBA00022723"/>
    </source>
</evidence>
<evidence type="ECO:0000313" key="8">
    <source>
        <dbReference type="Proteomes" id="UP000758603"/>
    </source>
</evidence>
<dbReference type="Gene3D" id="3.10.120.10">
    <property type="entry name" value="Cytochrome b5-like heme/steroid binding domain"/>
    <property type="match status" value="1"/>
</dbReference>
<evidence type="ECO:0000313" key="7">
    <source>
        <dbReference type="EMBL" id="KAH6660848.1"/>
    </source>
</evidence>
<dbReference type="PROSITE" id="PS00191">
    <property type="entry name" value="CYTOCHROME_B5_1"/>
    <property type="match status" value="1"/>
</dbReference>
<keyword evidence="1" id="KW-0349">Heme</keyword>
<dbReference type="PROSITE" id="PS50255">
    <property type="entry name" value="CYTOCHROME_B5_2"/>
    <property type="match status" value="1"/>
</dbReference>
<dbReference type="RefSeq" id="XP_045964979.1">
    <property type="nucleotide sequence ID" value="XM_046105787.1"/>
</dbReference>
<gene>
    <name evidence="7" type="ORF">BKA67DRAFT_641888</name>
</gene>
<dbReference type="GO" id="GO:0016020">
    <property type="term" value="C:membrane"/>
    <property type="evidence" value="ECO:0007669"/>
    <property type="project" value="TreeGrafter"/>
</dbReference>
<dbReference type="InterPro" id="IPR001199">
    <property type="entry name" value="Cyt_B5-like_heme/steroid-bd"/>
</dbReference>
<dbReference type="GeneID" id="70134678"/>
<evidence type="ECO:0000256" key="5">
    <source>
        <dbReference type="SAM" id="MobiDB-lite"/>
    </source>
</evidence>
<dbReference type="InterPro" id="IPR036400">
    <property type="entry name" value="Cyt_B5-like_heme/steroid_sf"/>
</dbReference>
<comment type="similarity">
    <text evidence="4">Belongs to the cytochrome b5 family.</text>
</comment>